<dbReference type="AlphaFoldDB" id="G5IF46"/>
<reference evidence="1 2" key="1">
    <citation type="submission" date="2011-08" db="EMBL/GenBank/DDBJ databases">
        <title>The Genome Sequence of Clostridium hathewayi WAL-18680.</title>
        <authorList>
            <consortium name="The Broad Institute Genome Sequencing Platform"/>
            <person name="Earl A."/>
            <person name="Ward D."/>
            <person name="Feldgarden M."/>
            <person name="Gevers D."/>
            <person name="Finegold S.M."/>
            <person name="Summanen P.H."/>
            <person name="Molitoris D.R."/>
            <person name="Song M."/>
            <person name="Daigneault M."/>
            <person name="Allen-Vercoe E."/>
            <person name="Young S.K."/>
            <person name="Zeng Q."/>
            <person name="Gargeya S."/>
            <person name="Fitzgerald M."/>
            <person name="Haas B."/>
            <person name="Abouelleil A."/>
            <person name="Alvarado L."/>
            <person name="Arachchi H.M."/>
            <person name="Berlin A."/>
            <person name="Brown A."/>
            <person name="Chapman S.B."/>
            <person name="Chen Z."/>
            <person name="Dunbar C."/>
            <person name="Freedman E."/>
            <person name="Gearin G."/>
            <person name="Gellesch M."/>
            <person name="Goldberg J."/>
            <person name="Griggs A."/>
            <person name="Gujja S."/>
            <person name="Heiman D."/>
            <person name="Howarth C."/>
            <person name="Larson L."/>
            <person name="Lui A."/>
            <person name="MacDonald P.J.P."/>
            <person name="Montmayeur A."/>
            <person name="Murphy C."/>
            <person name="Neiman D."/>
            <person name="Pearson M."/>
            <person name="Priest M."/>
            <person name="Roberts A."/>
            <person name="Saif S."/>
            <person name="Shea T."/>
            <person name="Shenoy N."/>
            <person name="Sisk P."/>
            <person name="Stolte C."/>
            <person name="Sykes S."/>
            <person name="Wortman J."/>
            <person name="Nusbaum C."/>
            <person name="Birren B."/>
        </authorList>
    </citation>
    <scope>NUCLEOTIDE SEQUENCE [LARGE SCALE GENOMIC DNA]</scope>
    <source>
        <strain evidence="1 2">WAL-18680</strain>
    </source>
</reference>
<sequence>MYFALVVAEAVQLPIPGYWEIIMVVVVDIRILPKMFLLFLTKKFQFRLELEAAPENIKTLMVKTVVLHLLMEYAVHLEVRVVQISQLILSELELAVQEEVLLDM</sequence>
<dbReference type="HOGENOM" id="CLU_2246264_0_0_9"/>
<comment type="caution">
    <text evidence="1">The sequence shown here is derived from an EMBL/GenBank/DDBJ whole genome shotgun (WGS) entry which is preliminary data.</text>
</comment>
<accession>G5IF46</accession>
<keyword evidence="2" id="KW-1185">Reference proteome</keyword>
<dbReference type="EMBL" id="ADLN01000043">
    <property type="protein sequence ID" value="EHI59885.1"/>
    <property type="molecule type" value="Genomic_DNA"/>
</dbReference>
<gene>
    <name evidence="1" type="ORF">HMPREF9473_02123</name>
</gene>
<proteinExistence type="predicted"/>
<dbReference type="Proteomes" id="UP000005384">
    <property type="component" value="Unassembled WGS sequence"/>
</dbReference>
<protein>
    <submittedName>
        <fullName evidence="1">Uncharacterized protein</fullName>
    </submittedName>
</protein>
<evidence type="ECO:0000313" key="2">
    <source>
        <dbReference type="Proteomes" id="UP000005384"/>
    </source>
</evidence>
<organism evidence="1 2">
    <name type="scientific">Hungatella hathewayi WAL-18680</name>
    <dbReference type="NCBI Taxonomy" id="742737"/>
    <lineage>
        <taxon>Bacteria</taxon>
        <taxon>Bacillati</taxon>
        <taxon>Bacillota</taxon>
        <taxon>Clostridia</taxon>
        <taxon>Lachnospirales</taxon>
        <taxon>Lachnospiraceae</taxon>
        <taxon>Hungatella</taxon>
    </lineage>
</organism>
<name>G5IF46_9FIRM</name>
<evidence type="ECO:0000313" key="1">
    <source>
        <dbReference type="EMBL" id="EHI59885.1"/>
    </source>
</evidence>